<evidence type="ECO:0000313" key="5">
    <source>
        <dbReference type="Proteomes" id="UP000279594"/>
    </source>
</evidence>
<dbReference type="InterPro" id="IPR002347">
    <property type="entry name" value="SDR_fam"/>
</dbReference>
<feature type="domain" description="Ketoreductase" evidence="3">
    <location>
        <begin position="11"/>
        <end position="190"/>
    </location>
</feature>
<dbReference type="AlphaFoldDB" id="A0A3G2E7D6"/>
<dbReference type="Proteomes" id="UP000279594">
    <property type="component" value="Chromosome"/>
</dbReference>
<dbReference type="PROSITE" id="PS00061">
    <property type="entry name" value="ADH_SHORT"/>
    <property type="match status" value="1"/>
</dbReference>
<dbReference type="InterPro" id="IPR057326">
    <property type="entry name" value="KR_dom"/>
</dbReference>
<organism evidence="4 5">
    <name type="scientific">Janthinobacterium agaricidamnosum</name>
    <dbReference type="NCBI Taxonomy" id="55508"/>
    <lineage>
        <taxon>Bacteria</taxon>
        <taxon>Pseudomonadati</taxon>
        <taxon>Pseudomonadota</taxon>
        <taxon>Betaproteobacteria</taxon>
        <taxon>Burkholderiales</taxon>
        <taxon>Oxalobacteraceae</taxon>
        <taxon>Janthinobacterium</taxon>
    </lineage>
</organism>
<dbReference type="EMBL" id="CP033019">
    <property type="protein sequence ID" value="AYM76121.1"/>
    <property type="molecule type" value="Genomic_DNA"/>
</dbReference>
<sequence>MIFQPDMLAGQRILVTGASSGIGRDTALLLARCGAQLLISGRDPARLEQTLQALDGSGHRAEVLELDGGDHIVDFLRQATLEAPLNGIFHAAGIELLRPVKLSKAQQFDDVFASSVKTALALARGAALRGVLSDGAALLFMSSVAGQSGQSGMSVYSAAKAAIDGLVRALAVELAPRGMRVNSIAAGAVETEMHARLSRGLPDEAMRAYAERHPLGFGRSSDIAQTAAFLLSPAARWVSGATWAVDGGYLAR</sequence>
<dbReference type="PRINTS" id="PR00081">
    <property type="entry name" value="GDHRDH"/>
</dbReference>
<dbReference type="SMART" id="SM00822">
    <property type="entry name" value="PKS_KR"/>
    <property type="match status" value="1"/>
</dbReference>
<keyword evidence="2" id="KW-0560">Oxidoreductase</keyword>
<evidence type="ECO:0000259" key="3">
    <source>
        <dbReference type="SMART" id="SM00822"/>
    </source>
</evidence>
<evidence type="ECO:0000256" key="1">
    <source>
        <dbReference type="ARBA" id="ARBA00006484"/>
    </source>
</evidence>
<reference evidence="4 5" key="1">
    <citation type="submission" date="2018-10" db="EMBL/GenBank/DDBJ databases">
        <title>Effects of UV and annual dynamics of microbial communities in freshwater RAS systems.</title>
        <authorList>
            <person name="Bekkelund A.K."/>
            <person name="Hansen B.R."/>
            <person name="Stokken H."/>
            <person name="Eriksen B.F."/>
            <person name="Kashulin N.A."/>
        </authorList>
    </citation>
    <scope>NUCLEOTIDE SEQUENCE [LARGE SCALE GENOMIC DNA]</scope>
    <source>
        <strain evidence="4 5">BHSEK</strain>
    </source>
</reference>
<gene>
    <name evidence="4" type="ORF">D9M09_10195</name>
</gene>
<dbReference type="PANTHER" id="PTHR43477:SF1">
    <property type="entry name" value="DIHYDROANTICAPSIN 7-DEHYDROGENASE"/>
    <property type="match status" value="1"/>
</dbReference>
<dbReference type="Gene3D" id="3.40.50.720">
    <property type="entry name" value="NAD(P)-binding Rossmann-like Domain"/>
    <property type="match status" value="1"/>
</dbReference>
<evidence type="ECO:0000256" key="2">
    <source>
        <dbReference type="ARBA" id="ARBA00023002"/>
    </source>
</evidence>
<protein>
    <submittedName>
        <fullName evidence="4">SDR family oxidoreductase</fullName>
    </submittedName>
</protein>
<dbReference type="CDD" id="cd05233">
    <property type="entry name" value="SDR_c"/>
    <property type="match status" value="1"/>
</dbReference>
<dbReference type="InterPro" id="IPR020904">
    <property type="entry name" value="Sc_DH/Rdtase_CS"/>
</dbReference>
<dbReference type="GO" id="GO:0016491">
    <property type="term" value="F:oxidoreductase activity"/>
    <property type="evidence" value="ECO:0007669"/>
    <property type="project" value="UniProtKB-KW"/>
</dbReference>
<proteinExistence type="inferred from homology"/>
<name>A0A3G2E7D6_9BURK</name>
<keyword evidence="5" id="KW-1185">Reference proteome</keyword>
<accession>A0A3G2E7D6</accession>
<dbReference type="PANTHER" id="PTHR43477">
    <property type="entry name" value="DIHYDROANTICAPSIN 7-DEHYDROGENASE"/>
    <property type="match status" value="1"/>
</dbReference>
<comment type="similarity">
    <text evidence="1">Belongs to the short-chain dehydrogenases/reductases (SDR) family.</text>
</comment>
<evidence type="ECO:0000313" key="4">
    <source>
        <dbReference type="EMBL" id="AYM76121.1"/>
    </source>
</evidence>
<dbReference type="InterPro" id="IPR036291">
    <property type="entry name" value="NAD(P)-bd_dom_sf"/>
</dbReference>
<dbReference type="Pfam" id="PF13561">
    <property type="entry name" value="adh_short_C2"/>
    <property type="match status" value="1"/>
</dbReference>
<dbReference type="SUPFAM" id="SSF51735">
    <property type="entry name" value="NAD(P)-binding Rossmann-fold domains"/>
    <property type="match status" value="1"/>
</dbReference>
<dbReference type="InterPro" id="IPR051122">
    <property type="entry name" value="SDR_DHRS6-like"/>
</dbReference>